<dbReference type="Gene3D" id="2.60.40.3330">
    <property type="match status" value="2"/>
</dbReference>
<proteinExistence type="inferred from homology"/>
<dbReference type="OrthoDB" id="10298333at2759"/>
<dbReference type="AlphaFoldDB" id="A0A0V1N5T3"/>
<dbReference type="EMBL" id="JYDO01000007">
    <property type="protein sequence ID" value="KRZ79216.1"/>
    <property type="molecule type" value="Genomic_DNA"/>
</dbReference>
<dbReference type="Pfam" id="PF01060">
    <property type="entry name" value="TTR-52"/>
    <property type="match status" value="2"/>
</dbReference>
<sequence>MHCNTGQCENYPEIIIDNDPTISFHHFTIAHIWNNLPRLEVEKLAIVAFLAVIFNVFSSSEKYQLLSIEGKIQCGSTKLPNLDVDFKVNGVTLDHFETDRDGEFSLEVAVNDTSLINPSISIWHTCGEPLEQGCHFQLDLDFPDKIESDESYEGEHYDFHTINLKELPNSKLVCESTVDFETLPKELNRTTTDSSGYFTLKATIDDNIPLQPFVNIWHNCFESVMKGCDRVLRVKIPKNYITENQENVNIFDLGKINLESRFEHIRECECPE</sequence>
<gene>
    <name evidence="2" type="primary">ttr-46</name>
    <name evidence="2" type="ORF">T10_3370</name>
</gene>
<dbReference type="Proteomes" id="UP000054843">
    <property type="component" value="Unassembled WGS sequence"/>
</dbReference>
<dbReference type="STRING" id="268474.A0A0V1N5T3"/>
<comment type="caution">
    <text evidence="2">The sequence shown here is derived from an EMBL/GenBank/DDBJ whole genome shotgun (WGS) entry which is preliminary data.</text>
</comment>
<evidence type="ECO:0000313" key="2">
    <source>
        <dbReference type="EMBL" id="KRZ79216.1"/>
    </source>
</evidence>
<dbReference type="GO" id="GO:0009986">
    <property type="term" value="C:cell surface"/>
    <property type="evidence" value="ECO:0007669"/>
    <property type="project" value="InterPro"/>
</dbReference>
<evidence type="ECO:0000313" key="3">
    <source>
        <dbReference type="Proteomes" id="UP000054843"/>
    </source>
</evidence>
<keyword evidence="3" id="KW-1185">Reference proteome</keyword>
<name>A0A0V1N5T3_9BILA</name>
<dbReference type="PANTHER" id="PTHR21700">
    <property type="entry name" value="TRANSTHYRETIN-LIKE FAMILY PROTEIN-RELATED"/>
    <property type="match status" value="1"/>
</dbReference>
<organism evidence="2 3">
    <name type="scientific">Trichinella papuae</name>
    <dbReference type="NCBI Taxonomy" id="268474"/>
    <lineage>
        <taxon>Eukaryota</taxon>
        <taxon>Metazoa</taxon>
        <taxon>Ecdysozoa</taxon>
        <taxon>Nematoda</taxon>
        <taxon>Enoplea</taxon>
        <taxon>Dorylaimia</taxon>
        <taxon>Trichinellida</taxon>
        <taxon>Trichinellidae</taxon>
        <taxon>Trichinella</taxon>
    </lineage>
</organism>
<evidence type="ECO:0000256" key="1">
    <source>
        <dbReference type="ARBA" id="ARBA00010112"/>
    </source>
</evidence>
<reference evidence="2 3" key="1">
    <citation type="submission" date="2015-01" db="EMBL/GenBank/DDBJ databases">
        <title>Evolution of Trichinella species and genotypes.</title>
        <authorList>
            <person name="Korhonen P.K."/>
            <person name="Edoardo P."/>
            <person name="Giuseppe L.R."/>
            <person name="Gasser R.B."/>
        </authorList>
    </citation>
    <scope>NUCLEOTIDE SEQUENCE [LARGE SCALE GENOMIC DNA]</scope>
    <source>
        <strain evidence="2">ISS1980</strain>
    </source>
</reference>
<comment type="similarity">
    <text evidence="1">Belongs to the nematode transthyretin-like family.</text>
</comment>
<dbReference type="InterPro" id="IPR038479">
    <property type="entry name" value="Transthyretin-like_sf"/>
</dbReference>
<protein>
    <submittedName>
        <fullName evidence="2">Transthyretin-like protein 46</fullName>
    </submittedName>
</protein>
<accession>A0A0V1N5T3</accession>
<dbReference type="InterPro" id="IPR001534">
    <property type="entry name" value="Transthyretin-like"/>
</dbReference>